<proteinExistence type="predicted"/>
<dbReference type="Pfam" id="PF06054">
    <property type="entry name" value="CoiA_nuc"/>
    <property type="match status" value="1"/>
</dbReference>
<sequence length="433" mass="51499">METCLYNGKQICAYDVTNVNYALNYDLKKEWKIAGKVGRLICEECGKEVQLRVNDPRKKVPHFSHKSTDDRCPFSSDALKESEEHKRGKMLLYNYFKERYPITSPIINFRFQNKRRADLYIEFNNGDKLVVEYQRTELDILEWQERHAEYEKLNINVLWLLSGNEEKIRLKEKQIEVTFFQQIMLNELDKIAVYLDVNRAELIFSKNMRYSDPYVIGNDFEELYTKTYKLSDVIIHTNGKIECNFIDEYKNANEEFTSHYAKKCLDEEDLRNWEKEEEKRLKEESFKRKLEESRKSNSIREIQFDKSPVENKIRYCDGDMPYKNKIKYAANGDENSIEFVAKHLREWGISDDLKVISLISKYHYLKVNIKIKDVYAKIMERSGFGYSNLEVPEKNVSELVCPFCKGKLIQKYGKFGPFVYCSNYPQCKFSFNI</sequence>
<dbReference type="Gene3D" id="3.30.65.10">
    <property type="entry name" value="Bacterial Topoisomerase I, domain 1"/>
    <property type="match status" value="1"/>
</dbReference>
<protein>
    <submittedName>
        <fullName evidence="3">Competence protein CoiA family protein</fullName>
    </submittedName>
</protein>
<dbReference type="Pfam" id="PF01396">
    <property type="entry name" value="Zn_ribbon_Top1"/>
    <property type="match status" value="1"/>
</dbReference>
<dbReference type="Proteomes" id="UP001623661">
    <property type="component" value="Unassembled WGS sequence"/>
</dbReference>
<comment type="caution">
    <text evidence="3">The sequence shown here is derived from an EMBL/GenBank/DDBJ whole genome shotgun (WGS) entry which is preliminary data.</text>
</comment>
<keyword evidence="4" id="KW-1185">Reference proteome</keyword>
<evidence type="ECO:0000313" key="3">
    <source>
        <dbReference type="EMBL" id="MFL0270082.1"/>
    </source>
</evidence>
<evidence type="ECO:0000259" key="2">
    <source>
        <dbReference type="Pfam" id="PF06054"/>
    </source>
</evidence>
<feature type="domain" description="DNA topoisomerase type IA zn finger" evidence="1">
    <location>
        <begin position="401"/>
        <end position="431"/>
    </location>
</feature>
<gene>
    <name evidence="3" type="ORF">ACJDUH_18545</name>
</gene>
<dbReference type="InterPro" id="IPR013498">
    <property type="entry name" value="Topo_IA_Znf"/>
</dbReference>
<evidence type="ECO:0000259" key="1">
    <source>
        <dbReference type="Pfam" id="PF01396"/>
    </source>
</evidence>
<dbReference type="RefSeq" id="WP_406766714.1">
    <property type="nucleotide sequence ID" value="NZ_JBJHZY010000006.1"/>
</dbReference>
<dbReference type="SUPFAM" id="SSF57783">
    <property type="entry name" value="Zinc beta-ribbon"/>
    <property type="match status" value="1"/>
</dbReference>
<dbReference type="InterPro" id="IPR010330">
    <property type="entry name" value="CoiA_nuc"/>
</dbReference>
<reference evidence="3 4" key="1">
    <citation type="submission" date="2024-11" db="EMBL/GenBank/DDBJ databases">
        <authorList>
            <person name="Heng Y.C."/>
            <person name="Lim A.C.H."/>
            <person name="Lee J.K.Y."/>
            <person name="Kittelmann S."/>
        </authorList>
    </citation>
    <scope>NUCLEOTIDE SEQUENCE [LARGE SCALE GENOMIC DNA]</scope>
    <source>
        <strain evidence="3 4">WILCCON 0202</strain>
    </source>
</reference>
<feature type="domain" description="Competence protein CoiA nuclease-like" evidence="2">
    <location>
        <begin position="81"/>
        <end position="234"/>
    </location>
</feature>
<organism evidence="3 4">
    <name type="scientific">Candidatus Clostridium radicumherbarum</name>
    <dbReference type="NCBI Taxonomy" id="3381662"/>
    <lineage>
        <taxon>Bacteria</taxon>
        <taxon>Bacillati</taxon>
        <taxon>Bacillota</taxon>
        <taxon>Clostridia</taxon>
        <taxon>Eubacteriales</taxon>
        <taxon>Clostridiaceae</taxon>
        <taxon>Clostridium</taxon>
    </lineage>
</organism>
<evidence type="ECO:0000313" key="4">
    <source>
        <dbReference type="Proteomes" id="UP001623661"/>
    </source>
</evidence>
<dbReference type="EMBL" id="JBJHZY010000006">
    <property type="protein sequence ID" value="MFL0270082.1"/>
    <property type="molecule type" value="Genomic_DNA"/>
</dbReference>
<accession>A0ABW8TWH8</accession>
<name>A0ABW8TWH8_9CLOT</name>